<feature type="domain" description="Membrane insertase YidC/Oxa/ALB C-terminal" evidence="7">
    <location>
        <begin position="21"/>
        <end position="202"/>
    </location>
</feature>
<feature type="transmembrane region" description="Helical" evidence="6">
    <location>
        <begin position="20"/>
        <end position="38"/>
    </location>
</feature>
<dbReference type="Pfam" id="PF02096">
    <property type="entry name" value="60KD_IMP"/>
    <property type="match status" value="1"/>
</dbReference>
<protein>
    <recommendedName>
        <fullName evidence="7">Membrane insertase YidC/Oxa/ALB C-terminal domain-containing protein</fullName>
    </recommendedName>
</protein>
<organism evidence="8">
    <name type="scientific">Arcella intermedia</name>
    <dbReference type="NCBI Taxonomy" id="1963864"/>
    <lineage>
        <taxon>Eukaryota</taxon>
        <taxon>Amoebozoa</taxon>
        <taxon>Tubulinea</taxon>
        <taxon>Elardia</taxon>
        <taxon>Arcellinida</taxon>
        <taxon>Sphaerothecina</taxon>
        <taxon>Arcellidae</taxon>
        <taxon>Arcella</taxon>
    </lineage>
</organism>
<comment type="subcellular location">
    <subcellularLocation>
        <location evidence="1 5">Membrane</location>
        <topology evidence="1 5">Multi-pass membrane protein</topology>
    </subcellularLocation>
</comment>
<dbReference type="GO" id="GO:0032977">
    <property type="term" value="F:membrane insertase activity"/>
    <property type="evidence" value="ECO:0007669"/>
    <property type="project" value="InterPro"/>
</dbReference>
<dbReference type="InterPro" id="IPR001708">
    <property type="entry name" value="YidC/ALB3/OXA1/COX18"/>
</dbReference>
<evidence type="ECO:0000256" key="4">
    <source>
        <dbReference type="ARBA" id="ARBA00023136"/>
    </source>
</evidence>
<feature type="transmembrane region" description="Helical" evidence="6">
    <location>
        <begin position="88"/>
        <end position="107"/>
    </location>
</feature>
<dbReference type="GO" id="GO:0005743">
    <property type="term" value="C:mitochondrial inner membrane"/>
    <property type="evidence" value="ECO:0007669"/>
    <property type="project" value="TreeGrafter"/>
</dbReference>
<evidence type="ECO:0000256" key="3">
    <source>
        <dbReference type="ARBA" id="ARBA00022989"/>
    </source>
</evidence>
<dbReference type="PANTHER" id="PTHR12428">
    <property type="entry name" value="OXA1"/>
    <property type="match status" value="1"/>
</dbReference>
<dbReference type="InterPro" id="IPR028055">
    <property type="entry name" value="YidC/Oxa/ALB_C"/>
</dbReference>
<evidence type="ECO:0000256" key="5">
    <source>
        <dbReference type="RuleBase" id="RU003945"/>
    </source>
</evidence>
<dbReference type="EMBL" id="GIBP01006601">
    <property type="protein sequence ID" value="NDV35570.1"/>
    <property type="molecule type" value="Transcribed_RNA"/>
</dbReference>
<evidence type="ECO:0000256" key="6">
    <source>
        <dbReference type="SAM" id="Phobius"/>
    </source>
</evidence>
<dbReference type="GO" id="GO:0032979">
    <property type="term" value="P:protein insertion into mitochondrial inner membrane from matrix"/>
    <property type="evidence" value="ECO:0007669"/>
    <property type="project" value="TreeGrafter"/>
</dbReference>
<keyword evidence="4 6" id="KW-0472">Membrane</keyword>
<sequence length="247" mass="28048">MEDMLTVPFDYLHQWTGLPWWGTLVGVGFVLRLFLAPLQVRQLRHSLESSKLLLTLDKIQKESIPVEPQDLDKARYRMLDLAKMNFRSIFKITFFQMAAFFGVLRLSHVEPLKTQLKTGGYSWFTDLTAVDPTYRLALGASLLIMCTIYWPFIASRRPPTRLIATLALILPVIGIAVSTQFPASWLVYMCGTALYSFVAAVVLSVPSVRKRLDLPPHFVEPDLSLFKSVSQAQVDMKEIKNETPKTP</sequence>
<feature type="transmembrane region" description="Helical" evidence="6">
    <location>
        <begin position="133"/>
        <end position="150"/>
    </location>
</feature>
<evidence type="ECO:0000259" key="7">
    <source>
        <dbReference type="Pfam" id="PF02096"/>
    </source>
</evidence>
<keyword evidence="3 6" id="KW-1133">Transmembrane helix</keyword>
<dbReference type="AlphaFoldDB" id="A0A6B2LFA2"/>
<name>A0A6B2LFA2_9EUKA</name>
<accession>A0A6B2LFA2</accession>
<keyword evidence="2 5" id="KW-0812">Transmembrane</keyword>
<evidence type="ECO:0000256" key="1">
    <source>
        <dbReference type="ARBA" id="ARBA00004141"/>
    </source>
</evidence>
<comment type="similarity">
    <text evidence="5">Belongs to the OXA1/ALB3/YidC family.</text>
</comment>
<feature type="transmembrane region" description="Helical" evidence="6">
    <location>
        <begin position="162"/>
        <end position="179"/>
    </location>
</feature>
<feature type="transmembrane region" description="Helical" evidence="6">
    <location>
        <begin position="185"/>
        <end position="205"/>
    </location>
</feature>
<reference evidence="8" key="1">
    <citation type="journal article" date="2020" name="J. Eukaryot. Microbiol.">
        <title>De novo Sequencing, Assembly and Annotation of the Transcriptome for the Free-Living Testate Amoeba Arcella intermedia.</title>
        <authorList>
            <person name="Ribeiro G.M."/>
            <person name="Porfirio-Sousa A.L."/>
            <person name="Maurer-Alcala X.X."/>
            <person name="Katz L.A."/>
            <person name="Lahr D.J.G."/>
        </authorList>
    </citation>
    <scope>NUCLEOTIDE SEQUENCE</scope>
</reference>
<dbReference type="PANTHER" id="PTHR12428:SF65">
    <property type="entry name" value="CYTOCHROME C OXIDASE ASSEMBLY PROTEIN COX18, MITOCHONDRIAL"/>
    <property type="match status" value="1"/>
</dbReference>
<evidence type="ECO:0000313" key="8">
    <source>
        <dbReference type="EMBL" id="NDV35570.1"/>
    </source>
</evidence>
<evidence type="ECO:0000256" key="2">
    <source>
        <dbReference type="ARBA" id="ARBA00022692"/>
    </source>
</evidence>
<proteinExistence type="inferred from homology"/>